<name>A0A915N9W4_MELJA</name>
<evidence type="ECO:0000313" key="3">
    <source>
        <dbReference type="WBParaSite" id="scaffold8301_cov160.g12938"/>
    </source>
</evidence>
<evidence type="ECO:0000313" key="2">
    <source>
        <dbReference type="Proteomes" id="UP000887561"/>
    </source>
</evidence>
<feature type="compositionally biased region" description="Basic and acidic residues" evidence="1">
    <location>
        <begin position="155"/>
        <end position="169"/>
    </location>
</feature>
<feature type="compositionally biased region" description="Basic and acidic residues" evidence="1">
    <location>
        <begin position="134"/>
        <end position="148"/>
    </location>
</feature>
<evidence type="ECO:0000256" key="1">
    <source>
        <dbReference type="SAM" id="MobiDB-lite"/>
    </source>
</evidence>
<dbReference type="Proteomes" id="UP000887561">
    <property type="component" value="Unplaced"/>
</dbReference>
<reference evidence="3" key="1">
    <citation type="submission" date="2022-11" db="UniProtKB">
        <authorList>
            <consortium name="WormBaseParasite"/>
        </authorList>
    </citation>
    <scope>IDENTIFICATION</scope>
</reference>
<sequence>MWTLSSIATEHLNEPQNEQTKEIISTLKRCPICENIINLNEENEALFDDEIKEKILYHIQLILPILQEFIVKWRKRIDRKQRRKEKEMRRNEDKQQSKEADKKKDAEKKEDDEEEGTPLRRRSRRKHIPGGEGHFVDDKKVDDNDTHENMGLSLDQEHKHEEYKDDIRMARSPLKRQLSKERRRHKSQPTEARSLGVLQLPERSLSDQDIGSKPLFYETEHDGAKLGKSDSQGSDNNLPMQLALFKSLTKAKEQRKDKGSCYILLLMF</sequence>
<keyword evidence="2" id="KW-1185">Reference proteome</keyword>
<feature type="region of interest" description="Disordered" evidence="1">
    <location>
        <begin position="81"/>
        <end position="237"/>
    </location>
</feature>
<feature type="compositionally biased region" description="Basic and acidic residues" evidence="1">
    <location>
        <begin position="84"/>
        <end position="109"/>
    </location>
</feature>
<feature type="compositionally biased region" description="Basic and acidic residues" evidence="1">
    <location>
        <begin position="218"/>
        <end position="228"/>
    </location>
</feature>
<organism evidence="2 3">
    <name type="scientific">Meloidogyne javanica</name>
    <name type="common">Root-knot nematode worm</name>
    <dbReference type="NCBI Taxonomy" id="6303"/>
    <lineage>
        <taxon>Eukaryota</taxon>
        <taxon>Metazoa</taxon>
        <taxon>Ecdysozoa</taxon>
        <taxon>Nematoda</taxon>
        <taxon>Chromadorea</taxon>
        <taxon>Rhabditida</taxon>
        <taxon>Tylenchina</taxon>
        <taxon>Tylenchomorpha</taxon>
        <taxon>Tylenchoidea</taxon>
        <taxon>Meloidogynidae</taxon>
        <taxon>Meloidogyninae</taxon>
        <taxon>Meloidogyne</taxon>
        <taxon>Meloidogyne incognita group</taxon>
    </lineage>
</organism>
<dbReference type="WBParaSite" id="scaffold8301_cov160.g12938">
    <property type="protein sequence ID" value="scaffold8301_cov160.g12938"/>
    <property type="gene ID" value="scaffold8301_cov160.g12938"/>
</dbReference>
<dbReference type="AlphaFoldDB" id="A0A915N9W4"/>
<feature type="compositionally biased region" description="Basic residues" evidence="1">
    <location>
        <begin position="119"/>
        <end position="128"/>
    </location>
</feature>
<accession>A0A915N9W4</accession>
<proteinExistence type="predicted"/>
<protein>
    <submittedName>
        <fullName evidence="3">RING-type E3 ubiquitin transferase</fullName>
    </submittedName>
</protein>